<keyword evidence="5 6" id="KW-0472">Membrane</keyword>
<keyword evidence="2" id="KW-1003">Cell membrane</keyword>
<dbReference type="Pfam" id="PF01943">
    <property type="entry name" value="Polysacc_synt"/>
    <property type="match status" value="1"/>
</dbReference>
<dbReference type="PANTHER" id="PTHR30250">
    <property type="entry name" value="PST FAMILY PREDICTED COLANIC ACID TRANSPORTER"/>
    <property type="match status" value="1"/>
</dbReference>
<dbReference type="InterPro" id="IPR050833">
    <property type="entry name" value="Poly_Biosynth_Transport"/>
</dbReference>
<feature type="transmembrane region" description="Helical" evidence="6">
    <location>
        <begin position="156"/>
        <end position="177"/>
    </location>
</feature>
<feature type="transmembrane region" description="Helical" evidence="6">
    <location>
        <begin position="84"/>
        <end position="109"/>
    </location>
</feature>
<feature type="transmembrane region" description="Helical" evidence="6">
    <location>
        <begin position="21"/>
        <end position="43"/>
    </location>
</feature>
<feature type="transmembrane region" description="Helical" evidence="6">
    <location>
        <begin position="303"/>
        <end position="320"/>
    </location>
</feature>
<keyword evidence="3 6" id="KW-0812">Transmembrane</keyword>
<evidence type="ECO:0000313" key="8">
    <source>
        <dbReference type="Proteomes" id="UP001139000"/>
    </source>
</evidence>
<keyword evidence="8" id="KW-1185">Reference proteome</keyword>
<evidence type="ECO:0000256" key="1">
    <source>
        <dbReference type="ARBA" id="ARBA00004651"/>
    </source>
</evidence>
<comment type="caution">
    <text evidence="7">The sequence shown here is derived from an EMBL/GenBank/DDBJ whole genome shotgun (WGS) entry which is preliminary data.</text>
</comment>
<proteinExistence type="predicted"/>
<feature type="transmembrane region" description="Helical" evidence="6">
    <location>
        <begin position="370"/>
        <end position="389"/>
    </location>
</feature>
<dbReference type="InterPro" id="IPR002797">
    <property type="entry name" value="Polysacc_synth"/>
</dbReference>
<reference evidence="7" key="1">
    <citation type="submission" date="2021-12" db="EMBL/GenBank/DDBJ databases">
        <title>Novel species in genus Dyadobacter.</title>
        <authorList>
            <person name="Ma C."/>
        </authorList>
    </citation>
    <scope>NUCLEOTIDE SEQUENCE</scope>
    <source>
        <strain evidence="7">LJ419</strain>
    </source>
</reference>
<evidence type="ECO:0000256" key="5">
    <source>
        <dbReference type="ARBA" id="ARBA00023136"/>
    </source>
</evidence>
<evidence type="ECO:0000256" key="6">
    <source>
        <dbReference type="SAM" id="Phobius"/>
    </source>
</evidence>
<evidence type="ECO:0000256" key="3">
    <source>
        <dbReference type="ARBA" id="ARBA00022692"/>
    </source>
</evidence>
<dbReference type="Proteomes" id="UP001139000">
    <property type="component" value="Unassembled WGS sequence"/>
</dbReference>
<sequence>MKTSISNFKNHPVVKNSAIYVVTDAINKAVPFLILPLLTHYLLPADYGIVVNYNVYINFLIIFIGINVQSVISVNFYRLQKSEVASYIFNVILATLITLLISSVVVLLFNKQLNDFLSVGTYYVIGGLLIAFSQVLSSINLTVWRLEERPIYFGGYQISQTVCDVGLSLMLIIGLNMSWEGRLIGIGGSAIIYALFSLILLWQRGYLRVSYNKNYIKDTFKFCIPLIPHTISIWARAGADRIIISTLVGASASGIYAAGFQFGLVISFLTLAFSNAYAPFVYKTLAITDHAVLENKKRKLVKFTYLYIVALLAITLFATLGSNFVVDNFLSAKYVNAKTYLVWALFSQAFQGIYLMYAGYIFFVKKSGQLAVVTFICSALQVALSYYLVNKVGPMGAAYSNFTISLLNCIVVMILSARVYPMPWFNFRVLLAK</sequence>
<dbReference type="GO" id="GO:0005886">
    <property type="term" value="C:plasma membrane"/>
    <property type="evidence" value="ECO:0007669"/>
    <property type="project" value="UniProtKB-SubCell"/>
</dbReference>
<feature type="transmembrane region" description="Helical" evidence="6">
    <location>
        <begin position="340"/>
        <end position="363"/>
    </location>
</feature>
<name>A0A9X1PMI2_9BACT</name>
<feature type="transmembrane region" description="Helical" evidence="6">
    <location>
        <begin position="55"/>
        <end position="77"/>
    </location>
</feature>
<dbReference type="EMBL" id="JAJTTC010000001">
    <property type="protein sequence ID" value="MCF0061296.1"/>
    <property type="molecule type" value="Genomic_DNA"/>
</dbReference>
<dbReference type="RefSeq" id="WP_234654491.1">
    <property type="nucleotide sequence ID" value="NZ_CP094997.1"/>
</dbReference>
<dbReference type="PANTHER" id="PTHR30250:SF11">
    <property type="entry name" value="O-ANTIGEN TRANSPORTER-RELATED"/>
    <property type="match status" value="1"/>
</dbReference>
<dbReference type="AlphaFoldDB" id="A0A9X1PMI2"/>
<feature type="transmembrane region" description="Helical" evidence="6">
    <location>
        <begin position="183"/>
        <end position="202"/>
    </location>
</feature>
<keyword evidence="4 6" id="KW-1133">Transmembrane helix</keyword>
<accession>A0A9X1PMI2</accession>
<gene>
    <name evidence="7" type="ORF">LXM26_07300</name>
</gene>
<feature type="transmembrane region" description="Helical" evidence="6">
    <location>
        <begin position="264"/>
        <end position="282"/>
    </location>
</feature>
<evidence type="ECO:0000256" key="4">
    <source>
        <dbReference type="ARBA" id="ARBA00022989"/>
    </source>
</evidence>
<evidence type="ECO:0000313" key="7">
    <source>
        <dbReference type="EMBL" id="MCF0061296.1"/>
    </source>
</evidence>
<feature type="transmembrane region" description="Helical" evidence="6">
    <location>
        <begin position="121"/>
        <end position="144"/>
    </location>
</feature>
<organism evidence="7 8">
    <name type="scientific">Dyadobacter chenwenxiniae</name>
    <dbReference type="NCBI Taxonomy" id="2906456"/>
    <lineage>
        <taxon>Bacteria</taxon>
        <taxon>Pseudomonadati</taxon>
        <taxon>Bacteroidota</taxon>
        <taxon>Cytophagia</taxon>
        <taxon>Cytophagales</taxon>
        <taxon>Spirosomataceae</taxon>
        <taxon>Dyadobacter</taxon>
    </lineage>
</organism>
<comment type="subcellular location">
    <subcellularLocation>
        <location evidence="1">Cell membrane</location>
        <topology evidence="1">Multi-pass membrane protein</topology>
    </subcellularLocation>
</comment>
<protein>
    <submittedName>
        <fullName evidence="7">Oligosaccharide flippase family protein</fullName>
    </submittedName>
</protein>
<evidence type="ECO:0000256" key="2">
    <source>
        <dbReference type="ARBA" id="ARBA00022475"/>
    </source>
</evidence>
<feature type="transmembrane region" description="Helical" evidence="6">
    <location>
        <begin position="401"/>
        <end position="420"/>
    </location>
</feature>